<feature type="signal peptide" evidence="3">
    <location>
        <begin position="1"/>
        <end position="21"/>
    </location>
</feature>
<dbReference type="OrthoDB" id="2527908at2759"/>
<feature type="compositionally biased region" description="Low complexity" evidence="1">
    <location>
        <begin position="235"/>
        <end position="274"/>
    </location>
</feature>
<feature type="compositionally biased region" description="Polar residues" evidence="1">
    <location>
        <begin position="540"/>
        <end position="552"/>
    </location>
</feature>
<dbReference type="Proteomes" id="UP000567179">
    <property type="component" value="Unassembled WGS sequence"/>
</dbReference>
<evidence type="ECO:0000256" key="1">
    <source>
        <dbReference type="SAM" id="MobiDB-lite"/>
    </source>
</evidence>
<keyword evidence="2" id="KW-0812">Transmembrane</keyword>
<feature type="region of interest" description="Disordered" evidence="1">
    <location>
        <begin position="540"/>
        <end position="559"/>
    </location>
</feature>
<dbReference type="AlphaFoldDB" id="A0A8H5BA03"/>
<comment type="caution">
    <text evidence="4">The sequence shown here is derived from an EMBL/GenBank/DDBJ whole genome shotgun (WGS) entry which is preliminary data.</text>
</comment>
<keyword evidence="5" id="KW-1185">Reference proteome</keyword>
<evidence type="ECO:0000313" key="4">
    <source>
        <dbReference type="EMBL" id="KAF5319419.1"/>
    </source>
</evidence>
<dbReference type="EMBL" id="JAACJJ010000029">
    <property type="protein sequence ID" value="KAF5319419.1"/>
    <property type="molecule type" value="Genomic_DNA"/>
</dbReference>
<reference evidence="4 5" key="1">
    <citation type="journal article" date="2020" name="ISME J.">
        <title>Uncovering the hidden diversity of litter-decomposition mechanisms in mushroom-forming fungi.</title>
        <authorList>
            <person name="Floudas D."/>
            <person name="Bentzer J."/>
            <person name="Ahren D."/>
            <person name="Johansson T."/>
            <person name="Persson P."/>
            <person name="Tunlid A."/>
        </authorList>
    </citation>
    <scope>NUCLEOTIDE SEQUENCE [LARGE SCALE GENOMIC DNA]</scope>
    <source>
        <strain evidence="4 5">CBS 101986</strain>
    </source>
</reference>
<feature type="chain" id="PRO_5034849324" description="Mid2 domain-containing protein" evidence="3">
    <location>
        <begin position="22"/>
        <end position="559"/>
    </location>
</feature>
<keyword evidence="3" id="KW-0732">Signal</keyword>
<keyword evidence="2" id="KW-0472">Membrane</keyword>
<protein>
    <recommendedName>
        <fullName evidence="6">Mid2 domain-containing protein</fullName>
    </recommendedName>
</protein>
<sequence>MGHTLVTNLILPFVLVSLCLAQSNRQFQWSFRDKSLTELPTCSPLPIVVESFDTFTEITSGVPPYYMLSYPVGGTPITSLLGNDVNNLKWTVTHPLGSQVIMNVVDSTGGSGGIPADPLPVVAGASTRCIETDSNVVPFVVRANVSGSLSQCESWGVTVSGGFPPYVVMLGETNSPIVTNSTPLSGGTITFPKRVNLGGELIVAVADALGRWATGTPAIRLEDSTDEICGPALPFTPTGPLPSTTPTATPSDTPSATPSDTPSVTPSNTPSATPGIPATIQVEVAFQSPQTDLLATPISTSIPEITSVPLLSNFMTILTLSNLPTLMTTLSSFPSSLNSSASASLQPSSAAAFSPTFTSTPFSLQVSGSSGSLSAPHAPLSLSLSSSPTLAAQTSKNKRQVRALTLGLSIPLVLLVAISCGGLGYWFYIKRRGSLSQQSQYQQPAPFMALSDGLGGYHDEHSNGSSEAFNARRDMKTKWRNGLESVPLPSPLVTNDKPGRSTFHESASGLLAGETSHFVSNTSTTGLATSADANTLQYMHPENQNQTPGESQQHLHETV</sequence>
<gene>
    <name evidence="4" type="ORF">D9619_008904</name>
</gene>
<organism evidence="4 5">
    <name type="scientific">Psilocybe cf. subviscida</name>
    <dbReference type="NCBI Taxonomy" id="2480587"/>
    <lineage>
        <taxon>Eukaryota</taxon>
        <taxon>Fungi</taxon>
        <taxon>Dikarya</taxon>
        <taxon>Basidiomycota</taxon>
        <taxon>Agaricomycotina</taxon>
        <taxon>Agaricomycetes</taxon>
        <taxon>Agaricomycetidae</taxon>
        <taxon>Agaricales</taxon>
        <taxon>Agaricineae</taxon>
        <taxon>Strophariaceae</taxon>
        <taxon>Psilocybe</taxon>
    </lineage>
</organism>
<evidence type="ECO:0000256" key="2">
    <source>
        <dbReference type="SAM" id="Phobius"/>
    </source>
</evidence>
<proteinExistence type="predicted"/>
<feature type="region of interest" description="Disordered" evidence="1">
    <location>
        <begin position="480"/>
        <end position="501"/>
    </location>
</feature>
<evidence type="ECO:0000256" key="3">
    <source>
        <dbReference type="SAM" id="SignalP"/>
    </source>
</evidence>
<feature type="region of interest" description="Disordered" evidence="1">
    <location>
        <begin position="229"/>
        <end position="275"/>
    </location>
</feature>
<accession>A0A8H5BA03</accession>
<feature type="transmembrane region" description="Helical" evidence="2">
    <location>
        <begin position="403"/>
        <end position="428"/>
    </location>
</feature>
<evidence type="ECO:0008006" key="6">
    <source>
        <dbReference type="Google" id="ProtNLM"/>
    </source>
</evidence>
<evidence type="ECO:0000313" key="5">
    <source>
        <dbReference type="Proteomes" id="UP000567179"/>
    </source>
</evidence>
<keyword evidence="2" id="KW-1133">Transmembrane helix</keyword>
<name>A0A8H5BA03_9AGAR</name>